<dbReference type="EMBL" id="SGPM01000101">
    <property type="protein sequence ID" value="THH29928.1"/>
    <property type="molecule type" value="Genomic_DNA"/>
</dbReference>
<keyword evidence="3" id="KW-1185">Reference proteome</keyword>
<name>A0A4S4MWX6_9APHY</name>
<accession>A0A4S4MWX6</accession>
<evidence type="ECO:0000313" key="2">
    <source>
        <dbReference type="EMBL" id="THH29928.1"/>
    </source>
</evidence>
<evidence type="ECO:0000313" key="3">
    <source>
        <dbReference type="Proteomes" id="UP000308730"/>
    </source>
</evidence>
<reference evidence="2 3" key="1">
    <citation type="submission" date="2019-02" db="EMBL/GenBank/DDBJ databases">
        <title>Genome sequencing of the rare red list fungi Antrodiella citrinella (Flaviporus citrinellus).</title>
        <authorList>
            <person name="Buettner E."/>
            <person name="Kellner H."/>
        </authorList>
    </citation>
    <scope>NUCLEOTIDE SEQUENCE [LARGE SCALE GENOMIC DNA]</scope>
    <source>
        <strain evidence="2 3">DSM 108506</strain>
    </source>
</reference>
<gene>
    <name evidence="2" type="ORF">EUX98_g4276</name>
</gene>
<evidence type="ECO:0008006" key="4">
    <source>
        <dbReference type="Google" id="ProtNLM"/>
    </source>
</evidence>
<dbReference type="Proteomes" id="UP000308730">
    <property type="component" value="Unassembled WGS sequence"/>
</dbReference>
<dbReference type="AlphaFoldDB" id="A0A4S4MWX6"/>
<sequence length="212" mass="23409">MFLIPQPEEFEQIDGCPVVHLADSRRDLGVLLGTLYEAHKYFKSEHLLTFPDVSAMLRMGTKYQVDHVREEAISRLRLCFPSTLHTFPARNVYLQDPGFVLAEHISLTKKDAIGVVNLARAFDLDFLLPPAFYLCAQLDYDELVDGVEDACVPGARPPQRARLEGVHQGADAPHEGGRAEPAAAVLPRREPRVRICVAVRGREEGAGAGAVV</sequence>
<proteinExistence type="predicted"/>
<feature type="region of interest" description="Disordered" evidence="1">
    <location>
        <begin position="163"/>
        <end position="182"/>
    </location>
</feature>
<evidence type="ECO:0000256" key="1">
    <source>
        <dbReference type="SAM" id="MobiDB-lite"/>
    </source>
</evidence>
<dbReference type="OrthoDB" id="3036049at2759"/>
<protein>
    <recommendedName>
        <fullName evidence="4">BTB domain-containing protein</fullName>
    </recommendedName>
</protein>
<organism evidence="2 3">
    <name type="scientific">Antrodiella citrinella</name>
    <dbReference type="NCBI Taxonomy" id="2447956"/>
    <lineage>
        <taxon>Eukaryota</taxon>
        <taxon>Fungi</taxon>
        <taxon>Dikarya</taxon>
        <taxon>Basidiomycota</taxon>
        <taxon>Agaricomycotina</taxon>
        <taxon>Agaricomycetes</taxon>
        <taxon>Polyporales</taxon>
        <taxon>Steccherinaceae</taxon>
        <taxon>Antrodiella</taxon>
    </lineage>
</organism>
<comment type="caution">
    <text evidence="2">The sequence shown here is derived from an EMBL/GenBank/DDBJ whole genome shotgun (WGS) entry which is preliminary data.</text>
</comment>